<dbReference type="KEGG" id="scu:SCE1572_38860"/>
<dbReference type="AlphaFoldDB" id="S4Y6W5"/>
<accession>S4Y6W5</accession>
<proteinExistence type="predicted"/>
<evidence type="ECO:0000313" key="3">
    <source>
        <dbReference type="Proteomes" id="UP000014803"/>
    </source>
</evidence>
<gene>
    <name evidence="2" type="ORF">SCE1572_38860</name>
</gene>
<dbReference type="PATRIC" id="fig|1254432.3.peg.8803"/>
<protein>
    <submittedName>
        <fullName evidence="2">Uncharacterized protein</fullName>
    </submittedName>
</protein>
<feature type="compositionally biased region" description="Basic and acidic residues" evidence="1">
    <location>
        <begin position="25"/>
        <end position="53"/>
    </location>
</feature>
<evidence type="ECO:0000256" key="1">
    <source>
        <dbReference type="SAM" id="MobiDB-lite"/>
    </source>
</evidence>
<dbReference type="STRING" id="1254432.SCE1572_38860"/>
<dbReference type="Proteomes" id="UP000014803">
    <property type="component" value="Chromosome"/>
</dbReference>
<sequence>MTRRAGPPRCIDDLASSPRRAGPSPREKGSAPGEARRPDDGTAREITLEATREPRRKRHALVDGLAASMPGETMS</sequence>
<evidence type="ECO:0000313" key="2">
    <source>
        <dbReference type="EMBL" id="AGP39940.1"/>
    </source>
</evidence>
<dbReference type="EMBL" id="CP003969">
    <property type="protein sequence ID" value="AGP39940.1"/>
    <property type="molecule type" value="Genomic_DNA"/>
</dbReference>
<reference evidence="2 3" key="1">
    <citation type="journal article" date="2013" name="Sci. Rep.">
        <title>Extraordinary expansion of a Sorangium cellulosum genome from an alkaline milieu.</title>
        <authorList>
            <person name="Han K."/>
            <person name="Li Z.F."/>
            <person name="Peng R."/>
            <person name="Zhu L.P."/>
            <person name="Zhou T."/>
            <person name="Wang L.G."/>
            <person name="Li S.G."/>
            <person name="Zhang X.B."/>
            <person name="Hu W."/>
            <person name="Wu Z.H."/>
            <person name="Qin N."/>
            <person name="Li Y.Z."/>
        </authorList>
    </citation>
    <scope>NUCLEOTIDE SEQUENCE [LARGE SCALE GENOMIC DNA]</scope>
    <source>
        <strain evidence="2 3">So0157-2</strain>
    </source>
</reference>
<feature type="region of interest" description="Disordered" evidence="1">
    <location>
        <begin position="1"/>
        <end position="75"/>
    </location>
</feature>
<dbReference type="HOGENOM" id="CLU_2669135_0_0_7"/>
<name>S4Y6W5_SORCE</name>
<organism evidence="2 3">
    <name type="scientific">Sorangium cellulosum So0157-2</name>
    <dbReference type="NCBI Taxonomy" id="1254432"/>
    <lineage>
        <taxon>Bacteria</taxon>
        <taxon>Pseudomonadati</taxon>
        <taxon>Myxococcota</taxon>
        <taxon>Polyangia</taxon>
        <taxon>Polyangiales</taxon>
        <taxon>Polyangiaceae</taxon>
        <taxon>Sorangium</taxon>
    </lineage>
</organism>